<evidence type="ECO:0000256" key="3">
    <source>
        <dbReference type="ARBA" id="ARBA00015972"/>
    </source>
</evidence>
<comment type="subunit">
    <text evidence="11">Homodimer. The RNAP catalytic core consists of 2 alpha, 1 beta, 1 beta' and 1 omega subunit. When a sigma factor is associated with the core the holoenzyme is formed, which can initiate transcription.</text>
</comment>
<reference evidence="13 14" key="1">
    <citation type="journal article" date="2013" name="Genome Announc.">
        <title>Draft Genome Sequence of the Cellulolytic Bacterium Clostridium papyrosolvens C7 (ATCC 700395).</title>
        <authorList>
            <person name="Zepeda V."/>
            <person name="Dassa B."/>
            <person name="Borovok I."/>
            <person name="Lamed R."/>
            <person name="Bayer E.A."/>
            <person name="Cate J.H."/>
        </authorList>
    </citation>
    <scope>NUCLEOTIDE SEQUENCE [LARGE SCALE GENOMIC DNA]</scope>
    <source>
        <strain evidence="13 14">C7</strain>
    </source>
</reference>
<evidence type="ECO:0000256" key="5">
    <source>
        <dbReference type="ARBA" id="ARBA00022679"/>
    </source>
</evidence>
<dbReference type="AlphaFoldDB" id="U4QYW7"/>
<dbReference type="SUPFAM" id="SSF56553">
    <property type="entry name" value="Insert subdomain of RNA polymerase alpha subunit"/>
    <property type="match status" value="1"/>
</dbReference>
<keyword evidence="5 11" id="KW-0808">Transferase</keyword>
<dbReference type="GO" id="GO:0006351">
    <property type="term" value="P:DNA-templated transcription"/>
    <property type="evidence" value="ECO:0007669"/>
    <property type="project" value="UniProtKB-UniRule"/>
</dbReference>
<sequence length="315" mass="34925">MIEIEKPRIECVSNSDDNTYGKFIVEPLERGYGITLGNSLRRILLSSLPGAAVNSIKIDGVLHEFSTVPGVVEDVTEIILNIKSLSLLIHGEGSKVIYIDANGEGPISAGDIITDQDVEILNPDLHIATLNGDHRFYMEMVISKGRGYVSADKNKQAGQPIGVIPVDSIYTPVKKVNYTVENTRVGQITDYDKLTLEVWTDGSINPDEAISLGAKILSEHLNLFVDLSDQAKHTEIMVEKEETKKEKVLEMTIEELDLSVRSYNCLKRAGINTVEDLTNRTEEDMMKVRNLGRKSLEEVLQKLQALGLFLAPSEE</sequence>
<dbReference type="GO" id="GO:0005737">
    <property type="term" value="C:cytoplasm"/>
    <property type="evidence" value="ECO:0007669"/>
    <property type="project" value="UniProtKB-ARBA"/>
</dbReference>
<evidence type="ECO:0000256" key="1">
    <source>
        <dbReference type="ARBA" id="ARBA00007123"/>
    </source>
</evidence>
<feature type="region of interest" description="Alpha N-terminal domain (alpha-NTD)" evidence="11">
    <location>
        <begin position="1"/>
        <end position="228"/>
    </location>
</feature>
<dbReference type="NCBIfam" id="TIGR02027">
    <property type="entry name" value="rpoA"/>
    <property type="match status" value="1"/>
</dbReference>
<dbReference type="Pfam" id="PF01000">
    <property type="entry name" value="RNA_pol_A_bac"/>
    <property type="match status" value="1"/>
</dbReference>
<dbReference type="OrthoDB" id="9805706at2"/>
<name>U4QYW7_9FIRM</name>
<gene>
    <name evidence="11" type="primary">rpoA</name>
    <name evidence="13" type="ORF">L323_14575</name>
</gene>
<dbReference type="GO" id="GO:0000428">
    <property type="term" value="C:DNA-directed RNA polymerase complex"/>
    <property type="evidence" value="ECO:0007669"/>
    <property type="project" value="UniProtKB-KW"/>
</dbReference>
<dbReference type="HAMAP" id="MF_00059">
    <property type="entry name" value="RNApol_bact_RpoA"/>
    <property type="match status" value="1"/>
</dbReference>
<dbReference type="Gene3D" id="1.10.150.20">
    <property type="entry name" value="5' to 3' exonuclease, C-terminal subdomain"/>
    <property type="match status" value="1"/>
</dbReference>
<dbReference type="InterPro" id="IPR036603">
    <property type="entry name" value="RBP11-like"/>
</dbReference>
<comment type="similarity">
    <text evidence="1 11">Belongs to the RNA polymerase alpha chain family.</text>
</comment>
<feature type="region of interest" description="Alpha C-terminal domain (alpha-CTD)" evidence="11">
    <location>
        <begin position="245"/>
        <end position="315"/>
    </location>
</feature>
<dbReference type="STRING" id="1330534.L323_14575"/>
<dbReference type="SUPFAM" id="SSF55257">
    <property type="entry name" value="RBP11-like subunits of RNA polymerase"/>
    <property type="match status" value="1"/>
</dbReference>
<keyword evidence="6 11" id="KW-0548">Nucleotidyltransferase</keyword>
<dbReference type="NCBIfam" id="NF003513">
    <property type="entry name" value="PRK05182.1-2"/>
    <property type="match status" value="1"/>
</dbReference>
<dbReference type="Gene3D" id="3.30.1360.10">
    <property type="entry name" value="RNA polymerase, RBP11-like subunit"/>
    <property type="match status" value="1"/>
</dbReference>
<evidence type="ECO:0000256" key="9">
    <source>
        <dbReference type="ARBA" id="ARBA00033070"/>
    </source>
</evidence>
<comment type="catalytic activity">
    <reaction evidence="10 11">
        <text>RNA(n) + a ribonucleoside 5'-triphosphate = RNA(n+1) + diphosphate</text>
        <dbReference type="Rhea" id="RHEA:21248"/>
        <dbReference type="Rhea" id="RHEA-COMP:14527"/>
        <dbReference type="Rhea" id="RHEA-COMP:17342"/>
        <dbReference type="ChEBI" id="CHEBI:33019"/>
        <dbReference type="ChEBI" id="CHEBI:61557"/>
        <dbReference type="ChEBI" id="CHEBI:140395"/>
        <dbReference type="EC" id="2.7.7.6"/>
    </reaction>
</comment>
<dbReference type="Pfam" id="PF01193">
    <property type="entry name" value="RNA_pol_L"/>
    <property type="match status" value="1"/>
</dbReference>
<dbReference type="InterPro" id="IPR011263">
    <property type="entry name" value="DNA-dir_RNA_pol_RpoA/D/Rpb3"/>
</dbReference>
<dbReference type="InterPro" id="IPR011773">
    <property type="entry name" value="DNA-dir_RpoA"/>
</dbReference>
<organism evidence="13 14">
    <name type="scientific">Ruminiclostridium papyrosolvens C7</name>
    <dbReference type="NCBI Taxonomy" id="1330534"/>
    <lineage>
        <taxon>Bacteria</taxon>
        <taxon>Bacillati</taxon>
        <taxon>Bacillota</taxon>
        <taxon>Clostridia</taxon>
        <taxon>Eubacteriales</taxon>
        <taxon>Oscillospiraceae</taxon>
        <taxon>Ruminiclostridium</taxon>
    </lineage>
</organism>
<comment type="domain">
    <text evidence="11">The N-terminal domain is essential for RNAP assembly and basal transcription, whereas the C-terminal domain is involved in interaction with transcriptional regulators and with upstream promoter elements.</text>
</comment>
<dbReference type="InterPro" id="IPR011260">
    <property type="entry name" value="RNAP_asu_C"/>
</dbReference>
<dbReference type="FunFam" id="1.10.150.20:FF:000001">
    <property type="entry name" value="DNA-directed RNA polymerase subunit alpha"/>
    <property type="match status" value="1"/>
</dbReference>
<accession>U4QYW7</accession>
<dbReference type="NCBIfam" id="NF003515">
    <property type="entry name" value="PRK05182.2-1"/>
    <property type="match status" value="1"/>
</dbReference>
<evidence type="ECO:0000256" key="4">
    <source>
        <dbReference type="ARBA" id="ARBA00022478"/>
    </source>
</evidence>
<dbReference type="RefSeq" id="WP_020816368.1">
    <property type="nucleotide sequence ID" value="NZ_ATAY01000071.1"/>
</dbReference>
<dbReference type="PATRIC" id="fig|1330534.3.peg.2890"/>
<evidence type="ECO:0000256" key="8">
    <source>
        <dbReference type="ARBA" id="ARBA00032524"/>
    </source>
</evidence>
<evidence type="ECO:0000259" key="12">
    <source>
        <dbReference type="SMART" id="SM00662"/>
    </source>
</evidence>
<dbReference type="Proteomes" id="UP000016860">
    <property type="component" value="Unassembled WGS sequence"/>
</dbReference>
<dbReference type="FunFam" id="2.170.120.12:FF:000001">
    <property type="entry name" value="DNA-directed RNA polymerase subunit alpha"/>
    <property type="match status" value="1"/>
</dbReference>
<dbReference type="Pfam" id="PF03118">
    <property type="entry name" value="RNA_pol_A_CTD"/>
    <property type="match status" value="1"/>
</dbReference>
<dbReference type="NCBIfam" id="NF003516">
    <property type="entry name" value="PRK05182.2-2"/>
    <property type="match status" value="1"/>
</dbReference>
<evidence type="ECO:0000256" key="6">
    <source>
        <dbReference type="ARBA" id="ARBA00022695"/>
    </source>
</evidence>
<evidence type="ECO:0000256" key="7">
    <source>
        <dbReference type="ARBA" id="ARBA00023163"/>
    </source>
</evidence>
<dbReference type="GO" id="GO:0003677">
    <property type="term" value="F:DNA binding"/>
    <property type="evidence" value="ECO:0007669"/>
    <property type="project" value="UniProtKB-UniRule"/>
</dbReference>
<evidence type="ECO:0000256" key="10">
    <source>
        <dbReference type="ARBA" id="ARBA00048552"/>
    </source>
</evidence>
<evidence type="ECO:0000313" key="13">
    <source>
        <dbReference type="EMBL" id="EPR10145.1"/>
    </source>
</evidence>
<dbReference type="EMBL" id="ATAY01000071">
    <property type="protein sequence ID" value="EPR10145.1"/>
    <property type="molecule type" value="Genomic_DNA"/>
</dbReference>
<dbReference type="Gene3D" id="2.170.120.12">
    <property type="entry name" value="DNA-directed RNA polymerase, insert domain"/>
    <property type="match status" value="1"/>
</dbReference>
<comment type="function">
    <text evidence="11">DNA-dependent RNA polymerase catalyzes the transcription of DNA into RNA using the four ribonucleoside triphosphates as substrates.</text>
</comment>
<dbReference type="InterPro" id="IPR036643">
    <property type="entry name" value="RNApol_insert_sf"/>
</dbReference>
<dbReference type="SMART" id="SM00662">
    <property type="entry name" value="RPOLD"/>
    <property type="match status" value="1"/>
</dbReference>
<dbReference type="GO" id="GO:0003899">
    <property type="term" value="F:DNA-directed RNA polymerase activity"/>
    <property type="evidence" value="ECO:0007669"/>
    <property type="project" value="UniProtKB-UniRule"/>
</dbReference>
<protein>
    <recommendedName>
        <fullName evidence="3 11">DNA-directed RNA polymerase subunit alpha</fullName>
        <shortName evidence="11">RNAP subunit alpha</shortName>
        <ecNumber evidence="2 11">2.7.7.6</ecNumber>
    </recommendedName>
    <alternativeName>
        <fullName evidence="9 11">RNA polymerase subunit alpha</fullName>
    </alternativeName>
    <alternativeName>
        <fullName evidence="8 11">Transcriptase subunit alpha</fullName>
    </alternativeName>
</protein>
<dbReference type="NCBIfam" id="NF003519">
    <property type="entry name" value="PRK05182.2-5"/>
    <property type="match status" value="1"/>
</dbReference>
<keyword evidence="4 11" id="KW-0240">DNA-directed RNA polymerase</keyword>
<keyword evidence="7 11" id="KW-0804">Transcription</keyword>
<evidence type="ECO:0000256" key="2">
    <source>
        <dbReference type="ARBA" id="ARBA00012418"/>
    </source>
</evidence>
<dbReference type="InterPro" id="IPR011262">
    <property type="entry name" value="DNA-dir_RNA_pol_insert"/>
</dbReference>
<dbReference type="GO" id="GO:0046983">
    <property type="term" value="F:protein dimerization activity"/>
    <property type="evidence" value="ECO:0007669"/>
    <property type="project" value="InterPro"/>
</dbReference>
<evidence type="ECO:0000313" key="14">
    <source>
        <dbReference type="Proteomes" id="UP000016860"/>
    </source>
</evidence>
<feature type="domain" description="DNA-directed RNA polymerase RpoA/D/Rpb3-type" evidence="12">
    <location>
        <begin position="20"/>
        <end position="227"/>
    </location>
</feature>
<dbReference type="EC" id="2.7.7.6" evidence="2 11"/>
<dbReference type="SUPFAM" id="SSF47789">
    <property type="entry name" value="C-terminal domain of RNA polymerase alpha subunit"/>
    <property type="match status" value="1"/>
</dbReference>
<comment type="caution">
    <text evidence="13">The sequence shown here is derived from an EMBL/GenBank/DDBJ whole genome shotgun (WGS) entry which is preliminary data.</text>
</comment>
<dbReference type="CDD" id="cd06928">
    <property type="entry name" value="RNAP_alpha_NTD"/>
    <property type="match status" value="1"/>
</dbReference>
<proteinExistence type="inferred from homology"/>
<evidence type="ECO:0000256" key="11">
    <source>
        <dbReference type="HAMAP-Rule" id="MF_00059"/>
    </source>
</evidence>